<dbReference type="InterPro" id="IPR036249">
    <property type="entry name" value="Thioredoxin-like_sf"/>
</dbReference>
<dbReference type="SUPFAM" id="SSF52833">
    <property type="entry name" value="Thioredoxin-like"/>
    <property type="match status" value="1"/>
</dbReference>
<organism evidence="1">
    <name type="scientific">marine metagenome</name>
    <dbReference type="NCBI Taxonomy" id="408172"/>
    <lineage>
        <taxon>unclassified sequences</taxon>
        <taxon>metagenomes</taxon>
        <taxon>ecological metagenomes</taxon>
    </lineage>
</organism>
<proteinExistence type="predicted"/>
<accession>A0A382QGD9</accession>
<gene>
    <name evidence="1" type="ORF">METZ01_LOCUS336892</name>
</gene>
<protein>
    <submittedName>
        <fullName evidence="1">Uncharacterized protein</fullName>
    </submittedName>
</protein>
<sequence>MSLNVGDVAPDFLLKTGFTEEDAIVLGDYRNKTLVLAFFPLAFTGG</sequence>
<dbReference type="AlphaFoldDB" id="A0A382QGD9"/>
<dbReference type="Gene3D" id="3.40.30.10">
    <property type="entry name" value="Glutaredoxin"/>
    <property type="match status" value="1"/>
</dbReference>
<name>A0A382QGD9_9ZZZZ</name>
<evidence type="ECO:0000313" key="1">
    <source>
        <dbReference type="EMBL" id="SVC84038.1"/>
    </source>
</evidence>
<dbReference type="EMBL" id="UINC01114025">
    <property type="protein sequence ID" value="SVC84038.1"/>
    <property type="molecule type" value="Genomic_DNA"/>
</dbReference>
<reference evidence="1" key="1">
    <citation type="submission" date="2018-05" db="EMBL/GenBank/DDBJ databases">
        <authorList>
            <person name="Lanie J.A."/>
            <person name="Ng W.-L."/>
            <person name="Kazmierczak K.M."/>
            <person name="Andrzejewski T.M."/>
            <person name="Davidsen T.M."/>
            <person name="Wayne K.J."/>
            <person name="Tettelin H."/>
            <person name="Glass J.I."/>
            <person name="Rusch D."/>
            <person name="Podicherti R."/>
            <person name="Tsui H.-C.T."/>
            <person name="Winkler M.E."/>
        </authorList>
    </citation>
    <scope>NUCLEOTIDE SEQUENCE</scope>
</reference>